<gene>
    <name evidence="3" type="ORF">B0I32_12945</name>
</gene>
<dbReference type="EMBL" id="PVNG01000029">
    <property type="protein sequence ID" value="PRX52927.1"/>
    <property type="molecule type" value="Genomic_DNA"/>
</dbReference>
<feature type="chain" id="PRO_5015573550" description="Lipoprotein" evidence="2">
    <location>
        <begin position="28"/>
        <end position="273"/>
    </location>
</feature>
<sequence>MIIAVKHVILCIVAGGVVLATGTPALAAPKDPLAALRAQLSPGRGVTLKQKTVGRSPSTLARSGRVQFDRRGIAASDLTGKLSVPGGDGAEQDDGGQAAALTKPERTLRVGRTSYVKGGPVGAALPEGRSWFKQSPGWTCGMTAMYGDFVNAAEPSTLKALLARSTRKGTTYTGSMSVKDLRRVSAWTRDTLWWQLAAGVKVHWTLVVSRSGLPRTLTTKLASAKVGMSATGMKTTYSGWGARVSIKAPPRSAVTTKLDPEKGGLRLPPAPKR</sequence>
<evidence type="ECO:0000256" key="1">
    <source>
        <dbReference type="SAM" id="MobiDB-lite"/>
    </source>
</evidence>
<feature type="signal peptide" evidence="2">
    <location>
        <begin position="1"/>
        <end position="27"/>
    </location>
</feature>
<evidence type="ECO:0000313" key="4">
    <source>
        <dbReference type="Proteomes" id="UP000238312"/>
    </source>
</evidence>
<keyword evidence="2" id="KW-0732">Signal</keyword>
<proteinExistence type="predicted"/>
<organism evidence="3 4">
    <name type="scientific">Nonomuraea fuscirosea</name>
    <dbReference type="NCBI Taxonomy" id="1291556"/>
    <lineage>
        <taxon>Bacteria</taxon>
        <taxon>Bacillati</taxon>
        <taxon>Actinomycetota</taxon>
        <taxon>Actinomycetes</taxon>
        <taxon>Streptosporangiales</taxon>
        <taxon>Streptosporangiaceae</taxon>
        <taxon>Nonomuraea</taxon>
    </lineage>
</organism>
<evidence type="ECO:0008006" key="5">
    <source>
        <dbReference type="Google" id="ProtNLM"/>
    </source>
</evidence>
<evidence type="ECO:0000313" key="3">
    <source>
        <dbReference type="EMBL" id="PRX52927.1"/>
    </source>
</evidence>
<protein>
    <recommendedName>
        <fullName evidence="5">Lipoprotein</fullName>
    </recommendedName>
</protein>
<accession>A0A2T0M617</accession>
<evidence type="ECO:0000256" key="2">
    <source>
        <dbReference type="SAM" id="SignalP"/>
    </source>
</evidence>
<keyword evidence="4" id="KW-1185">Reference proteome</keyword>
<name>A0A2T0M617_9ACTN</name>
<comment type="caution">
    <text evidence="3">The sequence shown here is derived from an EMBL/GenBank/DDBJ whole genome shotgun (WGS) entry which is preliminary data.</text>
</comment>
<dbReference type="Proteomes" id="UP000238312">
    <property type="component" value="Unassembled WGS sequence"/>
</dbReference>
<feature type="region of interest" description="Disordered" evidence="1">
    <location>
        <begin position="79"/>
        <end position="101"/>
    </location>
</feature>
<feature type="region of interest" description="Disordered" evidence="1">
    <location>
        <begin position="251"/>
        <end position="273"/>
    </location>
</feature>
<reference evidence="3 4" key="1">
    <citation type="submission" date="2018-03" db="EMBL/GenBank/DDBJ databases">
        <title>Genomic Encyclopedia of Type Strains, Phase III (KMG-III): the genomes of soil and plant-associated and newly described type strains.</title>
        <authorList>
            <person name="Whitman W."/>
        </authorList>
    </citation>
    <scope>NUCLEOTIDE SEQUENCE [LARGE SCALE GENOMIC DNA]</scope>
    <source>
        <strain evidence="3 4">CGMCC 4.7104</strain>
    </source>
</reference>
<dbReference type="AlphaFoldDB" id="A0A2T0M617"/>